<dbReference type="GO" id="GO:0003723">
    <property type="term" value="F:RNA binding"/>
    <property type="evidence" value="ECO:0007669"/>
    <property type="project" value="InterPro"/>
</dbReference>
<keyword evidence="5" id="KW-0413">Isomerase</keyword>
<dbReference type="InterPro" id="IPR014780">
    <property type="entry name" value="tRNA_psdUridine_synth_TruB"/>
</dbReference>
<evidence type="ECO:0000313" key="8">
    <source>
        <dbReference type="EMBL" id="EMC98271.1"/>
    </source>
</evidence>
<dbReference type="Gene3D" id="3.30.2350.10">
    <property type="entry name" value="Pseudouridine synthase"/>
    <property type="match status" value="1"/>
</dbReference>
<dbReference type="InterPro" id="IPR020103">
    <property type="entry name" value="PsdUridine_synth_cat_dom_sf"/>
</dbReference>
<dbReference type="HOGENOM" id="CLU_032087_4_2_1"/>
<keyword evidence="4" id="KW-0819">tRNA processing</keyword>
<sequence>LTAIHKPPHLSSAQVIRNVQEHFNASELFRPWLEREQAKRDTESPNQKSKRRSWKQRQPMQVKMGHGGTLDPMATGVLVLGVGSGTKQLSQFLHCTKSYDAVVLFGAATDSYDSEGKVVAQAPYKHVTRSTVEEALNKFRGSIMQRPPIFSALRVQGKRLYEYAREGKEVPIEIQERPVQVEQLELVEWFDCGKHQWNWPSEQAEEEVRGFAEKVFHFGEAPESAAPVKEKTTFLKRRREDDVQGEPTLEESVNGVVTHPTTTEAPLKRSKTSPEPVASGAPPDGKDPYDESTYDEASVPTTDEPVQSVENQPCPAPAVRIRMTVTSGFYVRSLAHDLGAAVGSLAIMTHLSRTRQGGFALETNVLEYSDLAKGEDVWGPKVKAMLDEWQVSE</sequence>
<dbReference type="PANTHER" id="PTHR13767">
    <property type="entry name" value="TRNA-PSEUDOURIDINE SYNTHASE"/>
    <property type="match status" value="1"/>
</dbReference>
<comment type="similarity">
    <text evidence="2">Belongs to the pseudouridine synthase TruB family.</text>
</comment>
<evidence type="ECO:0000256" key="1">
    <source>
        <dbReference type="ARBA" id="ARBA00001166"/>
    </source>
</evidence>
<feature type="non-terminal residue" evidence="8">
    <location>
        <position position="393"/>
    </location>
</feature>
<dbReference type="RefSeq" id="XP_007674567.1">
    <property type="nucleotide sequence ID" value="XM_007676377.1"/>
</dbReference>
<dbReference type="AlphaFoldDB" id="M2MNK7"/>
<dbReference type="HAMAP" id="MF_01080">
    <property type="entry name" value="TruB_bact"/>
    <property type="match status" value="1"/>
</dbReference>
<feature type="compositionally biased region" description="Basic and acidic residues" evidence="6">
    <location>
        <begin position="228"/>
        <end position="242"/>
    </location>
</feature>
<comment type="catalytic activity">
    <reaction evidence="1">
        <text>a uridine in mRNA = a pseudouridine in mRNA</text>
        <dbReference type="Rhea" id="RHEA:56644"/>
        <dbReference type="Rhea" id="RHEA-COMP:14658"/>
        <dbReference type="Rhea" id="RHEA-COMP:14659"/>
        <dbReference type="ChEBI" id="CHEBI:65314"/>
        <dbReference type="ChEBI" id="CHEBI:65315"/>
    </reaction>
</comment>
<evidence type="ECO:0000313" key="9">
    <source>
        <dbReference type="Proteomes" id="UP000011761"/>
    </source>
</evidence>
<name>M2MNK7_BAUPA</name>
<feature type="region of interest" description="Disordered" evidence="6">
    <location>
        <begin position="36"/>
        <end position="68"/>
    </location>
</feature>
<proteinExistence type="inferred from homology"/>
<dbReference type="GO" id="GO:1990481">
    <property type="term" value="P:mRNA pseudouridine synthesis"/>
    <property type="evidence" value="ECO:0007669"/>
    <property type="project" value="TreeGrafter"/>
</dbReference>
<feature type="non-terminal residue" evidence="8">
    <location>
        <position position="1"/>
    </location>
</feature>
<dbReference type="EC" id="5.4.99.25" evidence="3"/>
<dbReference type="EMBL" id="KB445553">
    <property type="protein sequence ID" value="EMC98271.1"/>
    <property type="molecule type" value="Genomic_DNA"/>
</dbReference>
<feature type="compositionally biased region" description="Polar residues" evidence="6">
    <location>
        <begin position="299"/>
        <end position="311"/>
    </location>
</feature>
<accession>M2MNK7</accession>
<dbReference type="Proteomes" id="UP000011761">
    <property type="component" value="Unassembled WGS sequence"/>
</dbReference>
<evidence type="ECO:0000256" key="6">
    <source>
        <dbReference type="SAM" id="MobiDB-lite"/>
    </source>
</evidence>
<dbReference type="GO" id="GO:0160148">
    <property type="term" value="F:tRNA pseudouridine(55) synthase activity"/>
    <property type="evidence" value="ECO:0007669"/>
    <property type="project" value="UniProtKB-EC"/>
</dbReference>
<reference evidence="8 9" key="1">
    <citation type="journal article" date="2012" name="PLoS Pathog.">
        <title>Diverse lifestyles and strategies of plant pathogenesis encoded in the genomes of eighteen Dothideomycetes fungi.</title>
        <authorList>
            <person name="Ohm R.A."/>
            <person name="Feau N."/>
            <person name="Henrissat B."/>
            <person name="Schoch C.L."/>
            <person name="Horwitz B.A."/>
            <person name="Barry K.W."/>
            <person name="Condon B.J."/>
            <person name="Copeland A.C."/>
            <person name="Dhillon B."/>
            <person name="Glaser F."/>
            <person name="Hesse C.N."/>
            <person name="Kosti I."/>
            <person name="LaButti K."/>
            <person name="Lindquist E.A."/>
            <person name="Lucas S."/>
            <person name="Salamov A.A."/>
            <person name="Bradshaw R.E."/>
            <person name="Ciuffetti L."/>
            <person name="Hamelin R.C."/>
            <person name="Kema G.H.J."/>
            <person name="Lawrence C."/>
            <person name="Scott J.A."/>
            <person name="Spatafora J.W."/>
            <person name="Turgeon B.G."/>
            <person name="de Wit P.J.G.M."/>
            <person name="Zhong S."/>
            <person name="Goodwin S.B."/>
            <person name="Grigoriev I.V."/>
        </authorList>
    </citation>
    <scope>NUCLEOTIDE SEQUENCE [LARGE SCALE GENOMIC DNA]</scope>
    <source>
        <strain evidence="8 9">UAMH 10762</strain>
    </source>
</reference>
<dbReference type="eggNOG" id="KOG2529">
    <property type="taxonomic scope" value="Eukaryota"/>
</dbReference>
<keyword evidence="9" id="KW-1185">Reference proteome</keyword>
<feature type="region of interest" description="Disordered" evidence="6">
    <location>
        <begin position="222"/>
        <end position="312"/>
    </location>
</feature>
<gene>
    <name evidence="8" type="ORF">BAUCODRAFT_60368</name>
</gene>
<evidence type="ECO:0000256" key="4">
    <source>
        <dbReference type="ARBA" id="ARBA00022694"/>
    </source>
</evidence>
<dbReference type="GO" id="GO:0005634">
    <property type="term" value="C:nucleus"/>
    <property type="evidence" value="ECO:0007669"/>
    <property type="project" value="TreeGrafter"/>
</dbReference>
<dbReference type="GO" id="GO:0006400">
    <property type="term" value="P:tRNA modification"/>
    <property type="evidence" value="ECO:0007669"/>
    <property type="project" value="TreeGrafter"/>
</dbReference>
<evidence type="ECO:0000256" key="2">
    <source>
        <dbReference type="ARBA" id="ARBA00008999"/>
    </source>
</evidence>
<dbReference type="PANTHER" id="PTHR13767:SF2">
    <property type="entry name" value="PSEUDOURIDYLATE SYNTHASE TRUB1"/>
    <property type="match status" value="1"/>
</dbReference>
<dbReference type="GeneID" id="19115847"/>
<dbReference type="KEGG" id="bcom:BAUCODRAFT_60368"/>
<dbReference type="STRING" id="717646.M2MNK7"/>
<organism evidence="8 9">
    <name type="scientific">Baudoinia panamericana (strain UAMH 10762)</name>
    <name type="common">Angels' share fungus</name>
    <name type="synonym">Baudoinia compniacensis (strain UAMH 10762)</name>
    <dbReference type="NCBI Taxonomy" id="717646"/>
    <lineage>
        <taxon>Eukaryota</taxon>
        <taxon>Fungi</taxon>
        <taxon>Dikarya</taxon>
        <taxon>Ascomycota</taxon>
        <taxon>Pezizomycotina</taxon>
        <taxon>Dothideomycetes</taxon>
        <taxon>Dothideomycetidae</taxon>
        <taxon>Mycosphaerellales</taxon>
        <taxon>Teratosphaeriaceae</taxon>
        <taxon>Baudoinia</taxon>
    </lineage>
</organism>
<feature type="domain" description="Pseudouridine synthase II N-terminal" evidence="7">
    <location>
        <begin position="61"/>
        <end position="189"/>
    </location>
</feature>
<evidence type="ECO:0000259" key="7">
    <source>
        <dbReference type="Pfam" id="PF01509"/>
    </source>
</evidence>
<evidence type="ECO:0000256" key="5">
    <source>
        <dbReference type="ARBA" id="ARBA00023235"/>
    </source>
</evidence>
<dbReference type="InterPro" id="IPR002501">
    <property type="entry name" value="PsdUridine_synth_N"/>
</dbReference>
<evidence type="ECO:0000256" key="3">
    <source>
        <dbReference type="ARBA" id="ARBA00012787"/>
    </source>
</evidence>
<protein>
    <recommendedName>
        <fullName evidence="3">tRNA pseudouridine(55) synthase</fullName>
        <ecNumber evidence="3">5.4.99.25</ecNumber>
    </recommendedName>
</protein>
<dbReference type="Pfam" id="PF01509">
    <property type="entry name" value="TruB_N"/>
    <property type="match status" value="1"/>
</dbReference>
<dbReference type="OrthoDB" id="9995526at2759"/>
<dbReference type="SUPFAM" id="SSF55120">
    <property type="entry name" value="Pseudouridine synthase"/>
    <property type="match status" value="1"/>
</dbReference>
<dbReference type="OMA" id="FAINKPC"/>